<sequence>MSDSWAPPWPAVVLGAAGALGLGAWSLAATDPPGRLLTGLAALALALGAAFGAFARPRLRADDEGLALRGVSGRRAWPWTRVDAVRAVRMRRMGLPAAYLEVEVRDEGDDGTDRLLVLGRMELGTDPVEVADALQEHRARAGRRRSGQGRSGQGERPDRDEDDQHHDDPPDGEEPGRGA</sequence>
<protein>
    <submittedName>
        <fullName evidence="4">PH domain-containing protein</fullName>
    </submittedName>
</protein>
<dbReference type="Pfam" id="PF10756">
    <property type="entry name" value="bPH_6"/>
    <property type="match status" value="1"/>
</dbReference>
<dbReference type="EMBL" id="JBBEGL010000002">
    <property type="protein sequence ID" value="MEJ2886755.1"/>
    <property type="molecule type" value="Genomic_DNA"/>
</dbReference>
<feature type="region of interest" description="Disordered" evidence="1">
    <location>
        <begin position="132"/>
        <end position="179"/>
    </location>
</feature>
<evidence type="ECO:0000259" key="3">
    <source>
        <dbReference type="Pfam" id="PF10756"/>
    </source>
</evidence>
<evidence type="ECO:0000313" key="5">
    <source>
        <dbReference type="Proteomes" id="UP001370100"/>
    </source>
</evidence>
<keyword evidence="5" id="KW-1185">Reference proteome</keyword>
<feature type="compositionally biased region" description="Basic and acidic residues" evidence="1">
    <location>
        <begin position="153"/>
        <end position="179"/>
    </location>
</feature>
<accession>A0ABU8N461</accession>
<keyword evidence="2" id="KW-0812">Transmembrane</keyword>
<reference evidence="4 5" key="1">
    <citation type="submission" date="2024-03" db="EMBL/GenBank/DDBJ databases">
        <title>Actinomycetospora sp. OC33-EN06, a novel actinomycete isolated from wild orchid (Aerides multiflora).</title>
        <authorList>
            <person name="Suriyachadkun C."/>
        </authorList>
    </citation>
    <scope>NUCLEOTIDE SEQUENCE [LARGE SCALE GENOMIC DNA]</scope>
    <source>
        <strain evidence="4 5">OC33-EN06</strain>
    </source>
</reference>
<feature type="domain" description="Low molecular weight protein antigen 6 PH" evidence="3">
    <location>
        <begin position="56"/>
        <end position="139"/>
    </location>
</feature>
<evidence type="ECO:0000256" key="1">
    <source>
        <dbReference type="SAM" id="MobiDB-lite"/>
    </source>
</evidence>
<evidence type="ECO:0000256" key="2">
    <source>
        <dbReference type="SAM" id="Phobius"/>
    </source>
</evidence>
<keyword evidence="2" id="KW-0472">Membrane</keyword>
<evidence type="ECO:0000313" key="4">
    <source>
        <dbReference type="EMBL" id="MEJ2886755.1"/>
    </source>
</evidence>
<dbReference type="InterPro" id="IPR019692">
    <property type="entry name" value="CFP-6_PH"/>
</dbReference>
<gene>
    <name evidence="4" type="ORF">WCD41_09870</name>
</gene>
<proteinExistence type="predicted"/>
<feature type="transmembrane region" description="Helical" evidence="2">
    <location>
        <begin position="36"/>
        <end position="55"/>
    </location>
</feature>
<dbReference type="RefSeq" id="WP_337713216.1">
    <property type="nucleotide sequence ID" value="NZ_JBBEGL010000002.1"/>
</dbReference>
<keyword evidence="2" id="KW-1133">Transmembrane helix</keyword>
<name>A0ABU8N461_9PSEU</name>
<dbReference type="Proteomes" id="UP001370100">
    <property type="component" value="Unassembled WGS sequence"/>
</dbReference>
<organism evidence="4 5">
    <name type="scientific">Actinomycetospora aeridis</name>
    <dbReference type="NCBI Taxonomy" id="3129231"/>
    <lineage>
        <taxon>Bacteria</taxon>
        <taxon>Bacillati</taxon>
        <taxon>Actinomycetota</taxon>
        <taxon>Actinomycetes</taxon>
        <taxon>Pseudonocardiales</taxon>
        <taxon>Pseudonocardiaceae</taxon>
        <taxon>Actinomycetospora</taxon>
    </lineage>
</organism>
<comment type="caution">
    <text evidence="4">The sequence shown here is derived from an EMBL/GenBank/DDBJ whole genome shotgun (WGS) entry which is preliminary data.</text>
</comment>